<name>A0A6C0U1H0_9GAMM</name>
<protein>
    <submittedName>
        <fullName evidence="2">Uncharacterized protein</fullName>
    </submittedName>
</protein>
<keyword evidence="1" id="KW-1133">Transmembrane helix</keyword>
<feature type="transmembrane region" description="Helical" evidence="1">
    <location>
        <begin position="69"/>
        <end position="92"/>
    </location>
</feature>
<accession>A0A6C0U1H0</accession>
<reference evidence="2 3" key="1">
    <citation type="submission" date="2020-02" db="EMBL/GenBank/DDBJ databases">
        <title>Genome sequencing for Kineobactrum sp. M2.</title>
        <authorList>
            <person name="Park S.-J."/>
        </authorList>
    </citation>
    <scope>NUCLEOTIDE SEQUENCE [LARGE SCALE GENOMIC DNA]</scope>
    <source>
        <strain evidence="2 3">M2</strain>
    </source>
</reference>
<dbReference type="AlphaFoldDB" id="A0A6C0U1H0"/>
<keyword evidence="1" id="KW-0812">Transmembrane</keyword>
<gene>
    <name evidence="2" type="ORF">G3T16_04910</name>
</gene>
<keyword evidence="3" id="KW-1185">Reference proteome</keyword>
<dbReference type="KEGG" id="kim:G3T16_04910"/>
<organism evidence="2 3">
    <name type="scientific">Kineobactrum salinum</name>
    <dbReference type="NCBI Taxonomy" id="2708301"/>
    <lineage>
        <taxon>Bacteria</taxon>
        <taxon>Pseudomonadati</taxon>
        <taxon>Pseudomonadota</taxon>
        <taxon>Gammaproteobacteria</taxon>
        <taxon>Cellvibrionales</taxon>
        <taxon>Halieaceae</taxon>
        <taxon>Kineobactrum</taxon>
    </lineage>
</organism>
<sequence length="180" mass="20448">MIVLITAASLALPVTLLSWWLFDRLYAAGRLERGLDGKAFKSQLKRIKTESKKDKSDFLSTRWMRFGGGFYGVAALWTFACIELTELAAFLADFNGFAALFEDGILAFVISFLVNQFVNFVMAFIWFTWWPDVAGGASIFLWLVAAYAGYLAGLYLAQRNVTMNSVRDRLLEFRHNRREG</sequence>
<evidence type="ECO:0000313" key="3">
    <source>
        <dbReference type="Proteomes" id="UP000477680"/>
    </source>
</evidence>
<dbReference type="RefSeq" id="WP_163494077.1">
    <property type="nucleotide sequence ID" value="NZ_CP048711.1"/>
</dbReference>
<evidence type="ECO:0000256" key="1">
    <source>
        <dbReference type="SAM" id="Phobius"/>
    </source>
</evidence>
<proteinExistence type="predicted"/>
<dbReference type="EMBL" id="CP048711">
    <property type="protein sequence ID" value="QIB64827.1"/>
    <property type="molecule type" value="Genomic_DNA"/>
</dbReference>
<dbReference type="Proteomes" id="UP000477680">
    <property type="component" value="Chromosome"/>
</dbReference>
<evidence type="ECO:0000313" key="2">
    <source>
        <dbReference type="EMBL" id="QIB64827.1"/>
    </source>
</evidence>
<feature type="transmembrane region" description="Helical" evidence="1">
    <location>
        <begin position="139"/>
        <end position="157"/>
    </location>
</feature>
<keyword evidence="1" id="KW-0472">Membrane</keyword>
<feature type="transmembrane region" description="Helical" evidence="1">
    <location>
        <begin position="104"/>
        <end position="127"/>
    </location>
</feature>